<keyword evidence="2" id="KW-1185">Reference proteome</keyword>
<sequence length="96" mass="10928">MISESVTYGNFGRAYSSKITLAFKWTVTSSAGREIFSANYRRHRSAQQDQDTAQLRILTRTGNLSRFRTVFPSYPLLSLPDPKTSTIFCRVALFIL</sequence>
<dbReference type="EMBL" id="BDGG01000003">
    <property type="protein sequence ID" value="GAU96092.1"/>
    <property type="molecule type" value="Genomic_DNA"/>
</dbReference>
<dbReference type="Proteomes" id="UP000186922">
    <property type="component" value="Unassembled WGS sequence"/>
</dbReference>
<evidence type="ECO:0000313" key="1">
    <source>
        <dbReference type="EMBL" id="GAU96092.1"/>
    </source>
</evidence>
<dbReference type="AlphaFoldDB" id="A0A1D1V7R0"/>
<evidence type="ECO:0000313" key="2">
    <source>
        <dbReference type="Proteomes" id="UP000186922"/>
    </source>
</evidence>
<organism evidence="1 2">
    <name type="scientific">Ramazzottius varieornatus</name>
    <name type="common">Water bear</name>
    <name type="synonym">Tardigrade</name>
    <dbReference type="NCBI Taxonomy" id="947166"/>
    <lineage>
        <taxon>Eukaryota</taxon>
        <taxon>Metazoa</taxon>
        <taxon>Ecdysozoa</taxon>
        <taxon>Tardigrada</taxon>
        <taxon>Eutardigrada</taxon>
        <taxon>Parachela</taxon>
        <taxon>Hypsibioidea</taxon>
        <taxon>Ramazzottiidae</taxon>
        <taxon>Ramazzottius</taxon>
    </lineage>
</organism>
<comment type="caution">
    <text evidence="1">The sequence shown here is derived from an EMBL/GenBank/DDBJ whole genome shotgun (WGS) entry which is preliminary data.</text>
</comment>
<name>A0A1D1V7R0_RAMVA</name>
<reference evidence="1 2" key="1">
    <citation type="journal article" date="2016" name="Nat. Commun.">
        <title>Extremotolerant tardigrade genome and improved radiotolerance of human cultured cells by tardigrade-unique protein.</title>
        <authorList>
            <person name="Hashimoto T."/>
            <person name="Horikawa D.D."/>
            <person name="Saito Y."/>
            <person name="Kuwahara H."/>
            <person name="Kozuka-Hata H."/>
            <person name="Shin-I T."/>
            <person name="Minakuchi Y."/>
            <person name="Ohishi K."/>
            <person name="Motoyama A."/>
            <person name="Aizu T."/>
            <person name="Enomoto A."/>
            <person name="Kondo K."/>
            <person name="Tanaka S."/>
            <person name="Hara Y."/>
            <person name="Koshikawa S."/>
            <person name="Sagara H."/>
            <person name="Miura T."/>
            <person name="Yokobori S."/>
            <person name="Miyagawa K."/>
            <person name="Suzuki Y."/>
            <person name="Kubo T."/>
            <person name="Oyama M."/>
            <person name="Kohara Y."/>
            <person name="Fujiyama A."/>
            <person name="Arakawa K."/>
            <person name="Katayama T."/>
            <person name="Toyoda A."/>
            <person name="Kunieda T."/>
        </authorList>
    </citation>
    <scope>NUCLEOTIDE SEQUENCE [LARGE SCALE GENOMIC DNA]</scope>
    <source>
        <strain evidence="1 2">YOKOZUNA-1</strain>
    </source>
</reference>
<protein>
    <submittedName>
        <fullName evidence="1">Uncharacterized protein</fullName>
    </submittedName>
</protein>
<accession>A0A1D1V7R0</accession>
<proteinExistence type="predicted"/>
<gene>
    <name evidence="1" type="primary">RvY_07583-1</name>
    <name evidence="1" type="synonym">RvY_07583.1</name>
    <name evidence="1" type="ORF">RvY_07583</name>
</gene>